<evidence type="ECO:0000259" key="2">
    <source>
        <dbReference type="PROSITE" id="PS50943"/>
    </source>
</evidence>
<dbReference type="OrthoDB" id="9796786at2"/>
<dbReference type="PANTHER" id="PTHR43236">
    <property type="entry name" value="ANTITOXIN HIGA1"/>
    <property type="match status" value="1"/>
</dbReference>
<dbReference type="PANTHER" id="PTHR43236:SF1">
    <property type="entry name" value="BLL7220 PROTEIN"/>
    <property type="match status" value="1"/>
</dbReference>
<feature type="domain" description="HTH cro/C1-type" evidence="2">
    <location>
        <begin position="88"/>
        <end position="144"/>
    </location>
</feature>
<dbReference type="SUPFAM" id="SSF47413">
    <property type="entry name" value="lambda repressor-like DNA-binding domains"/>
    <property type="match status" value="1"/>
</dbReference>
<dbReference type="CDD" id="cd00093">
    <property type="entry name" value="HTH_XRE"/>
    <property type="match status" value="1"/>
</dbReference>
<proteinExistence type="inferred from homology"/>
<evidence type="ECO:0000313" key="4">
    <source>
        <dbReference type="Proteomes" id="UP000277424"/>
    </source>
</evidence>
<gene>
    <name evidence="3" type="ORF">BCL74_1899</name>
</gene>
<evidence type="ECO:0000256" key="1">
    <source>
        <dbReference type="ARBA" id="ARBA00007227"/>
    </source>
</evidence>
<dbReference type="InterPro" id="IPR001387">
    <property type="entry name" value="Cro/C1-type_HTH"/>
</dbReference>
<dbReference type="InterPro" id="IPR010359">
    <property type="entry name" value="IrrE_HExxH"/>
</dbReference>
<evidence type="ECO:0000313" key="3">
    <source>
        <dbReference type="EMBL" id="RKQ69965.1"/>
    </source>
</evidence>
<dbReference type="Pfam" id="PF01381">
    <property type="entry name" value="HTH_3"/>
    <property type="match status" value="1"/>
</dbReference>
<dbReference type="Gene3D" id="1.10.260.40">
    <property type="entry name" value="lambda repressor-like DNA-binding domains"/>
    <property type="match status" value="1"/>
</dbReference>
<dbReference type="SMART" id="SM00530">
    <property type="entry name" value="HTH_XRE"/>
    <property type="match status" value="1"/>
</dbReference>
<comment type="caution">
    <text evidence="3">The sequence shown here is derived from an EMBL/GenBank/DDBJ whole genome shotgun (WGS) entry which is preliminary data.</text>
</comment>
<accession>A0A420WG88</accession>
<dbReference type="Proteomes" id="UP000277424">
    <property type="component" value="Unassembled WGS sequence"/>
</dbReference>
<sequence>MEFSVILNEREARDARAIASEIDELLSSARAFEPIVAGLPPQVVDGFRNAIKTERKELEALIKAYEAAKSGDFKDLEHRAENDPGLTLIVARIARGLTQKELARKLGLKEQQVQRYEADRYSSISLANFRRIARFLGVDWKMGLSSWFGGGRNIARDVSALEVKKVLKHARANGWFEDDGPATLADEDSFNYLQRYVSDHILKYGSPSLLRTGMNVQDHSEDLLLLAWKARVTRRAEQIITAHAVTYRPLDITWLIELARLSQHGDGPARARDLLLSKGIVLVAEPQIPGMKVDGAAFLLENVPVVGLTLRRDTVDNFWFTLLHEIGHVILHYRTGLRTGFFDDTDKADVDEIEQEANEFASNVLIPEERWKRSPARITKSAAVVEKFAKELEINPAIVCGRIQKERGNYAIFSNLIGRGTVRKHLIESSKGT</sequence>
<dbReference type="PROSITE" id="PS50943">
    <property type="entry name" value="HTH_CROC1"/>
    <property type="match status" value="1"/>
</dbReference>
<reference evidence="3 4" key="1">
    <citation type="submission" date="2018-10" db="EMBL/GenBank/DDBJ databases">
        <title>Comparative analysis of microorganisms from saline springs in Andes Mountain Range, Colombia.</title>
        <authorList>
            <person name="Rubin E."/>
        </authorList>
    </citation>
    <scope>NUCLEOTIDE SEQUENCE [LARGE SCALE GENOMIC DNA]</scope>
    <source>
        <strain evidence="3 4">USBA 36</strain>
    </source>
</reference>
<protein>
    <submittedName>
        <fullName evidence="3">HTH-type transcriptional regulator/antitoxin HigA</fullName>
    </submittedName>
</protein>
<comment type="similarity">
    <text evidence="1">Belongs to the short-chain fatty acyl-CoA assimilation regulator (ScfR) family.</text>
</comment>
<dbReference type="GO" id="GO:0003677">
    <property type="term" value="F:DNA binding"/>
    <property type="evidence" value="ECO:0007669"/>
    <property type="project" value="InterPro"/>
</dbReference>
<dbReference type="Pfam" id="PF06114">
    <property type="entry name" value="Peptidase_M78"/>
    <property type="match status" value="1"/>
</dbReference>
<name>A0A420WG88_9PROT</name>
<organism evidence="3 4">
    <name type="scientific">Oceanibaculum indicum</name>
    <dbReference type="NCBI Taxonomy" id="526216"/>
    <lineage>
        <taxon>Bacteria</taxon>
        <taxon>Pseudomonadati</taxon>
        <taxon>Pseudomonadota</taxon>
        <taxon>Alphaproteobacteria</taxon>
        <taxon>Rhodospirillales</taxon>
        <taxon>Oceanibaculaceae</taxon>
        <taxon>Oceanibaculum</taxon>
    </lineage>
</organism>
<dbReference type="Gene3D" id="1.10.10.2910">
    <property type="match status" value="1"/>
</dbReference>
<dbReference type="InterPro" id="IPR052345">
    <property type="entry name" value="Rad_response_metalloprotease"/>
</dbReference>
<dbReference type="EMBL" id="RBIG01000002">
    <property type="protein sequence ID" value="RKQ69965.1"/>
    <property type="molecule type" value="Genomic_DNA"/>
</dbReference>
<dbReference type="AlphaFoldDB" id="A0A420WG88"/>
<dbReference type="InterPro" id="IPR010982">
    <property type="entry name" value="Lambda_DNA-bd_dom_sf"/>
</dbReference>